<evidence type="ECO:0000256" key="3">
    <source>
        <dbReference type="ARBA" id="ARBA00023125"/>
    </source>
</evidence>
<comment type="similarity">
    <text evidence="1">Belongs to the LysR transcriptional regulatory family.</text>
</comment>
<dbReference type="PANTHER" id="PTHR30346">
    <property type="entry name" value="TRANSCRIPTIONAL DUAL REGULATOR HCAR-RELATED"/>
    <property type="match status" value="1"/>
</dbReference>
<dbReference type="InterPro" id="IPR005119">
    <property type="entry name" value="LysR_subst-bd"/>
</dbReference>
<dbReference type="GO" id="GO:0032993">
    <property type="term" value="C:protein-DNA complex"/>
    <property type="evidence" value="ECO:0007669"/>
    <property type="project" value="TreeGrafter"/>
</dbReference>
<protein>
    <submittedName>
        <fullName evidence="6">LysR family transcriptional regulator</fullName>
    </submittedName>
</protein>
<dbReference type="InterPro" id="IPR036390">
    <property type="entry name" value="WH_DNA-bd_sf"/>
</dbReference>
<gene>
    <name evidence="6" type="ORF">DI536_26475</name>
</gene>
<sequence>MIRIMELRHLRYFLAVAEEQNFHRAAERLHVSQSPLSRQVQDLEDELGVELLEPRGRGVTLTEAGRRFAERARTLLRNASDAATEARDVAEGRLGTVSIGFETGTALAGQLMHVMLRFRQRMPGIKVQLAPMSSAEQWEALRSGQIAFGYGFYPPSDGALAHQEISKDRLGVVMATHHRLAGKKRLSVSQLKDERVLLPPRRQYPRLHDDVISATRKHGIVLDVVGEVLDGEALLTLVAMGDAVSFFADTRTRIILSAFSEGFVTWKPVDWDVHESDVLMWRKNETDRPVVRALLSCAREVIKARQ</sequence>
<dbReference type="FunFam" id="1.10.10.10:FF:000001">
    <property type="entry name" value="LysR family transcriptional regulator"/>
    <property type="match status" value="1"/>
</dbReference>
<organism evidence="6 7">
    <name type="scientific">Archangium gephyra</name>
    <dbReference type="NCBI Taxonomy" id="48"/>
    <lineage>
        <taxon>Bacteria</taxon>
        <taxon>Pseudomonadati</taxon>
        <taxon>Myxococcota</taxon>
        <taxon>Myxococcia</taxon>
        <taxon>Myxococcales</taxon>
        <taxon>Cystobacterineae</taxon>
        <taxon>Archangiaceae</taxon>
        <taxon>Archangium</taxon>
    </lineage>
</organism>
<feature type="domain" description="HTH lysR-type" evidence="5">
    <location>
        <begin position="5"/>
        <end position="62"/>
    </location>
</feature>
<dbReference type="InterPro" id="IPR036388">
    <property type="entry name" value="WH-like_DNA-bd_sf"/>
</dbReference>
<dbReference type="Proteomes" id="UP000249061">
    <property type="component" value="Unassembled WGS sequence"/>
</dbReference>
<dbReference type="Gene3D" id="1.10.10.10">
    <property type="entry name" value="Winged helix-like DNA-binding domain superfamily/Winged helix DNA-binding domain"/>
    <property type="match status" value="1"/>
</dbReference>
<evidence type="ECO:0000313" key="6">
    <source>
        <dbReference type="EMBL" id="PZR07902.1"/>
    </source>
</evidence>
<evidence type="ECO:0000313" key="7">
    <source>
        <dbReference type="Proteomes" id="UP000249061"/>
    </source>
</evidence>
<dbReference type="AlphaFoldDB" id="A0A2W5SYN2"/>
<dbReference type="SUPFAM" id="SSF46785">
    <property type="entry name" value="Winged helix' DNA-binding domain"/>
    <property type="match status" value="1"/>
</dbReference>
<dbReference type="EMBL" id="QFQP01000028">
    <property type="protein sequence ID" value="PZR07902.1"/>
    <property type="molecule type" value="Genomic_DNA"/>
</dbReference>
<dbReference type="CDD" id="cd08414">
    <property type="entry name" value="PBP2_LTTR_aromatics_like"/>
    <property type="match status" value="1"/>
</dbReference>
<keyword evidence="2" id="KW-0805">Transcription regulation</keyword>
<name>A0A2W5SYN2_9BACT</name>
<evidence type="ECO:0000256" key="4">
    <source>
        <dbReference type="ARBA" id="ARBA00023163"/>
    </source>
</evidence>
<comment type="caution">
    <text evidence="6">The sequence shown here is derived from an EMBL/GenBank/DDBJ whole genome shotgun (WGS) entry which is preliminary data.</text>
</comment>
<dbReference type="GO" id="GO:0003677">
    <property type="term" value="F:DNA binding"/>
    <property type="evidence" value="ECO:0007669"/>
    <property type="project" value="UniProtKB-KW"/>
</dbReference>
<dbReference type="Gene3D" id="3.40.190.10">
    <property type="entry name" value="Periplasmic binding protein-like II"/>
    <property type="match status" value="2"/>
</dbReference>
<dbReference type="SUPFAM" id="SSF53850">
    <property type="entry name" value="Periplasmic binding protein-like II"/>
    <property type="match status" value="1"/>
</dbReference>
<dbReference type="GO" id="GO:0003700">
    <property type="term" value="F:DNA-binding transcription factor activity"/>
    <property type="evidence" value="ECO:0007669"/>
    <property type="project" value="InterPro"/>
</dbReference>
<dbReference type="PRINTS" id="PR00039">
    <property type="entry name" value="HTHLYSR"/>
</dbReference>
<dbReference type="PANTHER" id="PTHR30346:SF0">
    <property type="entry name" value="HCA OPERON TRANSCRIPTIONAL ACTIVATOR HCAR"/>
    <property type="match status" value="1"/>
</dbReference>
<keyword evidence="4" id="KW-0804">Transcription</keyword>
<keyword evidence="3" id="KW-0238">DNA-binding</keyword>
<evidence type="ECO:0000256" key="1">
    <source>
        <dbReference type="ARBA" id="ARBA00009437"/>
    </source>
</evidence>
<dbReference type="Pfam" id="PF03466">
    <property type="entry name" value="LysR_substrate"/>
    <property type="match status" value="1"/>
</dbReference>
<dbReference type="InterPro" id="IPR000847">
    <property type="entry name" value="LysR_HTH_N"/>
</dbReference>
<evidence type="ECO:0000259" key="5">
    <source>
        <dbReference type="PROSITE" id="PS50931"/>
    </source>
</evidence>
<dbReference type="PROSITE" id="PS50931">
    <property type="entry name" value="HTH_LYSR"/>
    <property type="match status" value="1"/>
</dbReference>
<reference evidence="6 7" key="1">
    <citation type="submission" date="2017-08" db="EMBL/GenBank/DDBJ databases">
        <title>Infants hospitalized years apart are colonized by the same room-sourced microbial strains.</title>
        <authorList>
            <person name="Brooks B."/>
            <person name="Olm M.R."/>
            <person name="Firek B.A."/>
            <person name="Baker R."/>
            <person name="Thomas B.C."/>
            <person name="Morowitz M.J."/>
            <person name="Banfield J.F."/>
        </authorList>
    </citation>
    <scope>NUCLEOTIDE SEQUENCE [LARGE SCALE GENOMIC DNA]</scope>
    <source>
        <strain evidence="6">S2_003_000_R2_14</strain>
    </source>
</reference>
<dbReference type="Pfam" id="PF00126">
    <property type="entry name" value="HTH_1"/>
    <property type="match status" value="1"/>
</dbReference>
<accession>A0A2W5SYN2</accession>
<proteinExistence type="inferred from homology"/>
<evidence type="ECO:0000256" key="2">
    <source>
        <dbReference type="ARBA" id="ARBA00023015"/>
    </source>
</evidence>